<comment type="caution">
    <text evidence="1">The sequence shown here is derived from an EMBL/GenBank/DDBJ whole genome shotgun (WGS) entry which is preliminary data.</text>
</comment>
<gene>
    <name evidence="1" type="ORF">A3B92_01930</name>
</gene>
<dbReference type="EMBL" id="MHJG01000023">
    <property type="protein sequence ID" value="OGY63348.1"/>
    <property type="molecule type" value="Genomic_DNA"/>
</dbReference>
<evidence type="ECO:0000313" key="1">
    <source>
        <dbReference type="EMBL" id="OGY63348.1"/>
    </source>
</evidence>
<name>A0A1G1ZFI6_9BACT</name>
<dbReference type="AlphaFoldDB" id="A0A1G1ZFI6"/>
<dbReference type="STRING" id="1798404.A3B92_01930"/>
<reference evidence="1 2" key="1">
    <citation type="journal article" date="2016" name="Nat. Commun.">
        <title>Thousands of microbial genomes shed light on interconnected biogeochemical processes in an aquifer system.</title>
        <authorList>
            <person name="Anantharaman K."/>
            <person name="Brown C.T."/>
            <person name="Hug L.A."/>
            <person name="Sharon I."/>
            <person name="Castelle C.J."/>
            <person name="Probst A.J."/>
            <person name="Thomas B.C."/>
            <person name="Singh A."/>
            <person name="Wilkins M.J."/>
            <person name="Karaoz U."/>
            <person name="Brodie E.L."/>
            <person name="Williams K.H."/>
            <person name="Hubbard S.S."/>
            <person name="Banfield J.F."/>
        </authorList>
    </citation>
    <scope>NUCLEOTIDE SEQUENCE [LARGE SCALE GENOMIC DNA]</scope>
</reference>
<evidence type="ECO:0000313" key="2">
    <source>
        <dbReference type="Proteomes" id="UP000177960"/>
    </source>
</evidence>
<organism evidence="1 2">
    <name type="scientific">Candidatus Harrisonbacteria bacterium RIFCSPHIGHO2_02_FULL_42_16</name>
    <dbReference type="NCBI Taxonomy" id="1798404"/>
    <lineage>
        <taxon>Bacteria</taxon>
        <taxon>Candidatus Harrisoniibacteriota</taxon>
    </lineage>
</organism>
<sequence length="321" mass="32105">MNKSNVLTKTQQYFVVILAVVLSLLVVWSAVSGATTISSNISTGGTLTVTGVSTLTGLATMNGGISAASSTIHGKLSLTGGLNASSTATSTYSNGIRLYGGCFTLVDGTCLGATSTTSSVNTFTGEQNFTVGFVSSGASSTVASTLAVGGQLQASTTLIVNSLSTFTGGFISSASSTVAGAFKVSSVLNASSTLTVAGISYFDSLANLTGGFISGASSTAISYLNVTGQLNASTTLSVTGTAQFFNSLTTATSTATTTLALQADSNGVANQNEGACLQLRGTNGNVYRMYIGTADNEILNATTSARGSGSFFAIWEPGTCQ</sequence>
<dbReference type="Proteomes" id="UP000177960">
    <property type="component" value="Unassembled WGS sequence"/>
</dbReference>
<proteinExistence type="predicted"/>
<protein>
    <submittedName>
        <fullName evidence="1">Uncharacterized protein</fullName>
    </submittedName>
</protein>
<accession>A0A1G1ZFI6</accession>